<evidence type="ECO:0000313" key="1">
    <source>
        <dbReference type="EMBL" id="KKK39930.1"/>
    </source>
</evidence>
<gene>
    <name evidence="1" type="ORF">WQ57_01265</name>
</gene>
<dbReference type="Proteomes" id="UP000034166">
    <property type="component" value="Unassembled WGS sequence"/>
</dbReference>
<name>A0A0M2T537_9BACI</name>
<organism evidence="1 2">
    <name type="scientific">Mesobacillus campisalis</name>
    <dbReference type="NCBI Taxonomy" id="1408103"/>
    <lineage>
        <taxon>Bacteria</taxon>
        <taxon>Bacillati</taxon>
        <taxon>Bacillota</taxon>
        <taxon>Bacilli</taxon>
        <taxon>Bacillales</taxon>
        <taxon>Bacillaceae</taxon>
        <taxon>Mesobacillus</taxon>
    </lineage>
</organism>
<comment type="caution">
    <text evidence="1">The sequence shown here is derived from an EMBL/GenBank/DDBJ whole genome shotgun (WGS) entry which is preliminary data.</text>
</comment>
<evidence type="ECO:0000313" key="2">
    <source>
        <dbReference type="Proteomes" id="UP000034166"/>
    </source>
</evidence>
<accession>A0A0M2T537</accession>
<dbReference type="PATRIC" id="fig|1408103.3.peg.277"/>
<sequence>MAMKKERLKDLPFYEYFSLLHNLVLKNNGEIPLILGNTDISWNIREVFPLIAIQFFDFGQYLEVNRNFSAYLSFMKPCFTH</sequence>
<protein>
    <submittedName>
        <fullName evidence="1">Uncharacterized protein</fullName>
    </submittedName>
</protein>
<dbReference type="EMBL" id="LAYY01000001">
    <property type="protein sequence ID" value="KKK39930.1"/>
    <property type="molecule type" value="Genomic_DNA"/>
</dbReference>
<dbReference type="AlphaFoldDB" id="A0A0M2T537"/>
<keyword evidence="2" id="KW-1185">Reference proteome</keyword>
<reference evidence="1 2" key="1">
    <citation type="submission" date="2015-04" db="EMBL/GenBank/DDBJ databases">
        <title>Taxonomic description and genome sequence of Bacillus campisalis sp. nov., a novel member of the genus Bacillus isolated from solar saltern.</title>
        <authorList>
            <person name="Mathan Kumar R."/>
            <person name="Kaur G."/>
            <person name="Kumar A."/>
            <person name="Singh N.K."/>
            <person name="Kaur N."/>
            <person name="Kumar N."/>
            <person name="Mayilraj S."/>
        </authorList>
    </citation>
    <scope>NUCLEOTIDE SEQUENCE [LARGE SCALE GENOMIC DNA]</scope>
    <source>
        <strain evidence="1 2">SA2-6</strain>
    </source>
</reference>
<proteinExistence type="predicted"/>